<dbReference type="Gene3D" id="2.60.40.10">
    <property type="entry name" value="Immunoglobulins"/>
    <property type="match status" value="1"/>
</dbReference>
<keyword evidence="2" id="KW-0812">Transmembrane</keyword>
<evidence type="ECO:0000256" key="3">
    <source>
        <dbReference type="SAM" id="SignalP"/>
    </source>
</evidence>
<dbReference type="PROSITE" id="PS50835">
    <property type="entry name" value="IG_LIKE"/>
    <property type="match status" value="1"/>
</dbReference>
<protein>
    <recommendedName>
        <fullName evidence="4">Ig-like domain-containing protein</fullName>
    </recommendedName>
</protein>
<evidence type="ECO:0000256" key="1">
    <source>
        <dbReference type="SAM" id="MobiDB-lite"/>
    </source>
</evidence>
<dbReference type="OrthoDB" id="5970915at2759"/>
<evidence type="ECO:0000313" key="6">
    <source>
        <dbReference type="Proteomes" id="UP000308267"/>
    </source>
</evidence>
<gene>
    <name evidence="5" type="ORF">CRM22_010629</name>
</gene>
<dbReference type="InterPro" id="IPR003599">
    <property type="entry name" value="Ig_sub"/>
</dbReference>
<comment type="caution">
    <text evidence="5">The sequence shown here is derived from an EMBL/GenBank/DDBJ whole genome shotgun (WGS) entry which is preliminary data.</text>
</comment>
<keyword evidence="2" id="KW-1133">Transmembrane helix</keyword>
<dbReference type="EMBL" id="SJOL01010029">
    <property type="protein sequence ID" value="TGZ52409.1"/>
    <property type="molecule type" value="Genomic_DNA"/>
</dbReference>
<dbReference type="SMART" id="SM00409">
    <property type="entry name" value="IG"/>
    <property type="match status" value="2"/>
</dbReference>
<reference evidence="5 6" key="1">
    <citation type="journal article" date="2019" name="BMC Genomics">
        <title>New insights from Opisthorchis felineus genome: update on genomics of the epidemiologically important liver flukes.</title>
        <authorList>
            <person name="Ershov N.I."/>
            <person name="Mordvinov V.A."/>
            <person name="Prokhortchouk E.B."/>
            <person name="Pakharukova M.Y."/>
            <person name="Gunbin K.V."/>
            <person name="Ustyantsev K."/>
            <person name="Genaev M.A."/>
            <person name="Blinov A.G."/>
            <person name="Mazur A."/>
            <person name="Boulygina E."/>
            <person name="Tsygankova S."/>
            <person name="Khrameeva E."/>
            <person name="Chekanov N."/>
            <person name="Fan G."/>
            <person name="Xiao A."/>
            <person name="Zhang H."/>
            <person name="Xu X."/>
            <person name="Yang H."/>
            <person name="Solovyev V."/>
            <person name="Lee S.M."/>
            <person name="Liu X."/>
            <person name="Afonnikov D.A."/>
            <person name="Skryabin K.G."/>
        </authorList>
    </citation>
    <scope>NUCLEOTIDE SEQUENCE [LARGE SCALE GENOMIC DNA]</scope>
    <source>
        <strain evidence="5">AK-0245</strain>
        <tissue evidence="5">Whole organism</tissue>
    </source>
</reference>
<keyword evidence="6" id="KW-1185">Reference proteome</keyword>
<organism evidence="5 6">
    <name type="scientific">Opisthorchis felineus</name>
    <dbReference type="NCBI Taxonomy" id="147828"/>
    <lineage>
        <taxon>Eukaryota</taxon>
        <taxon>Metazoa</taxon>
        <taxon>Spiralia</taxon>
        <taxon>Lophotrochozoa</taxon>
        <taxon>Platyhelminthes</taxon>
        <taxon>Trematoda</taxon>
        <taxon>Digenea</taxon>
        <taxon>Opisthorchiida</taxon>
        <taxon>Opisthorchiata</taxon>
        <taxon>Opisthorchiidae</taxon>
        <taxon>Opisthorchis</taxon>
    </lineage>
</organism>
<dbReference type="AlphaFoldDB" id="A0A4S2KW24"/>
<feature type="region of interest" description="Disordered" evidence="1">
    <location>
        <begin position="395"/>
        <end position="416"/>
    </location>
</feature>
<dbReference type="InterPro" id="IPR007110">
    <property type="entry name" value="Ig-like_dom"/>
</dbReference>
<evidence type="ECO:0000256" key="2">
    <source>
        <dbReference type="SAM" id="Phobius"/>
    </source>
</evidence>
<evidence type="ECO:0000313" key="5">
    <source>
        <dbReference type="EMBL" id="TGZ52409.1"/>
    </source>
</evidence>
<dbReference type="STRING" id="147828.A0A4S2KW24"/>
<feature type="signal peptide" evidence="3">
    <location>
        <begin position="1"/>
        <end position="19"/>
    </location>
</feature>
<evidence type="ECO:0000259" key="4">
    <source>
        <dbReference type="PROSITE" id="PS50835"/>
    </source>
</evidence>
<dbReference type="Proteomes" id="UP000308267">
    <property type="component" value="Unassembled WGS sequence"/>
</dbReference>
<dbReference type="SUPFAM" id="SSF48726">
    <property type="entry name" value="Immunoglobulin"/>
    <property type="match status" value="1"/>
</dbReference>
<dbReference type="InterPro" id="IPR036179">
    <property type="entry name" value="Ig-like_dom_sf"/>
</dbReference>
<feature type="chain" id="PRO_5020668437" description="Ig-like domain-containing protein" evidence="3">
    <location>
        <begin position="20"/>
        <end position="429"/>
    </location>
</feature>
<feature type="domain" description="Ig-like" evidence="4">
    <location>
        <begin position="250"/>
        <end position="357"/>
    </location>
</feature>
<feature type="transmembrane region" description="Helical" evidence="2">
    <location>
        <begin position="362"/>
        <end position="383"/>
    </location>
</feature>
<proteinExistence type="predicted"/>
<name>A0A4S2KW24_OPIFE</name>
<accession>A0A4S2KW24</accession>
<keyword evidence="3" id="KW-0732">Signal</keyword>
<keyword evidence="2" id="KW-0472">Membrane</keyword>
<dbReference type="InterPro" id="IPR013783">
    <property type="entry name" value="Ig-like_fold"/>
</dbReference>
<sequence>MANALIGFLLLVSSSLALATNESVIASITPDLYILDVHGNQKRLEHVALTYNSHVTIVCRTPLVNEQLLWHYSVFGSNTFLPVSASPYLSIDQTKRGEIALEFRRVQFSMAGIYQCSNNVASRQINVHVYGILNAVSSSVRLISKRELVGQLHFETYVMDTSNPPMVACQFQVGRHGVRYTSVRWKGGKLATHPQLYRIVDTLDNVNGYVWSNLSIKELTFDQALYGKYICQFNIVSGSMESAEVEIVVPPIIKRPEHGMGYFSERKFSYTCQLVAYPTITGPVTWSRDEQHITLDNQGFARVAGYDWEDRVRLETEENMNDRIIFNPLRPDDRAVYSCSVRSPLGNATGAFFLRVKDRWAVLWPLIGIVLEVVVLFIVILLYEIRRRALAKQRNTEEQTCDGAKPSGSALGYHDATGDTSIRYRQARA</sequence>